<dbReference type="EMBL" id="JARBHB010000004">
    <property type="protein sequence ID" value="KAJ8887133.1"/>
    <property type="molecule type" value="Genomic_DNA"/>
</dbReference>
<dbReference type="InterPro" id="IPR036397">
    <property type="entry name" value="RNaseH_sf"/>
</dbReference>
<gene>
    <name evidence="1" type="ORF">PR048_013348</name>
</gene>
<dbReference type="PANTHER" id="PTHR47326">
    <property type="entry name" value="TRANSPOSABLE ELEMENT TC3 TRANSPOSASE-LIKE PROTEIN"/>
    <property type="match status" value="1"/>
</dbReference>
<dbReference type="Proteomes" id="UP001159363">
    <property type="component" value="Chromosome X"/>
</dbReference>
<proteinExistence type="predicted"/>
<evidence type="ECO:0000313" key="2">
    <source>
        <dbReference type="Proteomes" id="UP001159363"/>
    </source>
</evidence>
<name>A0ABQ9HRX4_9NEOP</name>
<reference evidence="1 2" key="1">
    <citation type="submission" date="2023-02" db="EMBL/GenBank/DDBJ databases">
        <title>LHISI_Scaffold_Assembly.</title>
        <authorList>
            <person name="Stuart O.P."/>
            <person name="Cleave R."/>
            <person name="Magrath M.J.L."/>
            <person name="Mikheyev A.S."/>
        </authorList>
    </citation>
    <scope>NUCLEOTIDE SEQUENCE [LARGE SCALE GENOMIC DNA]</scope>
    <source>
        <strain evidence="1">Daus_M_001</strain>
        <tissue evidence="1">Leg muscle</tissue>
    </source>
</reference>
<keyword evidence="2" id="KW-1185">Reference proteome</keyword>
<dbReference type="Gene3D" id="3.30.420.10">
    <property type="entry name" value="Ribonuclease H-like superfamily/Ribonuclease H"/>
    <property type="match status" value="1"/>
</dbReference>
<accession>A0ABQ9HRX4</accession>
<organism evidence="1 2">
    <name type="scientific">Dryococelus australis</name>
    <dbReference type="NCBI Taxonomy" id="614101"/>
    <lineage>
        <taxon>Eukaryota</taxon>
        <taxon>Metazoa</taxon>
        <taxon>Ecdysozoa</taxon>
        <taxon>Arthropoda</taxon>
        <taxon>Hexapoda</taxon>
        <taxon>Insecta</taxon>
        <taxon>Pterygota</taxon>
        <taxon>Neoptera</taxon>
        <taxon>Polyneoptera</taxon>
        <taxon>Phasmatodea</taxon>
        <taxon>Verophasmatodea</taxon>
        <taxon>Anareolatae</taxon>
        <taxon>Phasmatidae</taxon>
        <taxon>Eurycanthinae</taxon>
        <taxon>Dryococelus</taxon>
    </lineage>
</organism>
<comment type="caution">
    <text evidence="1">The sequence shown here is derived from an EMBL/GenBank/DDBJ whole genome shotgun (WGS) entry which is preliminary data.</text>
</comment>
<evidence type="ECO:0000313" key="1">
    <source>
        <dbReference type="EMBL" id="KAJ8887133.1"/>
    </source>
</evidence>
<evidence type="ECO:0008006" key="3">
    <source>
        <dbReference type="Google" id="ProtNLM"/>
    </source>
</evidence>
<protein>
    <recommendedName>
        <fullName evidence="3">Transposase</fullName>
    </recommendedName>
</protein>
<sequence>MNIFPLNEMVDMHLCYNAANSNACALKRLYAQLFWHVVPSHVYISTVDRRLRETGLFAKYVQCCDVRPLEETLLESIAEDPGTSTSVVAGQFGISHTIVWKVYNAYHKTKVHKPHKRDHRPHVEFCKWYNEQCQRGTTFSLSVLFTDEAISMKTGYSTQRITSTELLKTLTPPMSVSDKKNFRRYFRVNHKTLHVTTNPNWPYVSHFVLSEVLPELLEDVALEKRTNMWIQHHDAPSHLAKRE</sequence>
<dbReference type="PANTHER" id="PTHR47326:SF1">
    <property type="entry name" value="HTH PSQ-TYPE DOMAIN-CONTAINING PROTEIN"/>
    <property type="match status" value="1"/>
</dbReference>